<evidence type="ECO:0000313" key="2">
    <source>
        <dbReference type="EMBL" id="HJB90266.1"/>
    </source>
</evidence>
<dbReference type="EMBL" id="DWXE01000006">
    <property type="protein sequence ID" value="HJB90266.1"/>
    <property type="molecule type" value="Genomic_DNA"/>
</dbReference>
<comment type="caution">
    <text evidence="2">The sequence shown here is derived from an EMBL/GenBank/DDBJ whole genome shotgun (WGS) entry which is preliminary data.</text>
</comment>
<dbReference type="AlphaFoldDB" id="A0A9D2MPZ8"/>
<evidence type="ECO:0000313" key="3">
    <source>
        <dbReference type="Proteomes" id="UP000886883"/>
    </source>
</evidence>
<dbReference type="Pfam" id="PF24963">
    <property type="entry name" value="DUF7768"/>
    <property type="match status" value="1"/>
</dbReference>
<proteinExistence type="predicted"/>
<evidence type="ECO:0000259" key="1">
    <source>
        <dbReference type="Pfam" id="PF24963"/>
    </source>
</evidence>
<dbReference type="Gene3D" id="3.40.50.10400">
    <property type="entry name" value="Hypothetical protein PA1492"/>
    <property type="match status" value="1"/>
</dbReference>
<feature type="domain" description="DUF7768" evidence="1">
    <location>
        <begin position="54"/>
        <end position="150"/>
    </location>
</feature>
<reference evidence="2" key="2">
    <citation type="submission" date="2021-04" db="EMBL/GenBank/DDBJ databases">
        <authorList>
            <person name="Gilroy R."/>
        </authorList>
    </citation>
    <scope>NUCLEOTIDE SEQUENCE</scope>
    <source>
        <strain evidence="2">USAMLcec3-2134</strain>
    </source>
</reference>
<protein>
    <recommendedName>
        <fullName evidence="1">DUF7768 domain-containing protein</fullName>
    </recommendedName>
</protein>
<reference evidence="2" key="1">
    <citation type="journal article" date="2021" name="PeerJ">
        <title>Extensive microbial diversity within the chicken gut microbiome revealed by metagenomics and culture.</title>
        <authorList>
            <person name="Gilroy R."/>
            <person name="Ravi A."/>
            <person name="Getino M."/>
            <person name="Pursley I."/>
            <person name="Horton D.L."/>
            <person name="Alikhan N.F."/>
            <person name="Baker D."/>
            <person name="Gharbi K."/>
            <person name="Hall N."/>
            <person name="Watson M."/>
            <person name="Adriaenssens E.M."/>
            <person name="Foster-Nyarko E."/>
            <person name="Jarju S."/>
            <person name="Secka A."/>
            <person name="Antonio M."/>
            <person name="Oren A."/>
            <person name="Chaudhuri R.R."/>
            <person name="La Ragione R."/>
            <person name="Hildebrand F."/>
            <person name="Pallen M.J."/>
        </authorList>
    </citation>
    <scope>NUCLEOTIDE SEQUENCE</scope>
    <source>
        <strain evidence="2">USAMLcec3-2134</strain>
    </source>
</reference>
<name>A0A9D2MPZ8_9FIRM</name>
<organism evidence="2 3">
    <name type="scientific">Candidatus Eisenbergiella merdigallinarum</name>
    <dbReference type="NCBI Taxonomy" id="2838552"/>
    <lineage>
        <taxon>Bacteria</taxon>
        <taxon>Bacillati</taxon>
        <taxon>Bacillota</taxon>
        <taxon>Clostridia</taxon>
        <taxon>Lachnospirales</taxon>
        <taxon>Lachnospiraceae</taxon>
        <taxon>Eisenbergiella</taxon>
    </lineage>
</organism>
<sequence>MPNNIYRNSEGYYDPTAGAALAKCDRKEKSDRRKAIRKSNAKARKQAASEYRSIVYICSRYAGDIANNVIAAQRYCRFAVDSGYIPFAAHLLFPLFLNDAIPAERMLGLSFGNIFMDKCDEVWIFGSEYSAGMQAEYDRAVKKGYRIRYFTTDCREVTGHGNGGGDGPI</sequence>
<accession>A0A9D2MPZ8</accession>
<dbReference type="InterPro" id="IPR056670">
    <property type="entry name" value="DUF7768"/>
</dbReference>
<gene>
    <name evidence="2" type="ORF">H9763_02235</name>
</gene>
<dbReference type="Proteomes" id="UP000886883">
    <property type="component" value="Unassembled WGS sequence"/>
</dbReference>